<reference evidence="3" key="4">
    <citation type="submission" date="2025-09" db="UniProtKB">
        <authorList>
            <consortium name="Ensembl"/>
        </authorList>
    </citation>
    <scope>IDENTIFICATION</scope>
</reference>
<feature type="compositionally biased region" description="Polar residues" evidence="2">
    <location>
        <begin position="367"/>
        <end position="380"/>
    </location>
</feature>
<dbReference type="InParanoid" id="A0A3P8ZYU1"/>
<evidence type="ECO:0000256" key="1">
    <source>
        <dbReference type="ARBA" id="ARBA00022553"/>
    </source>
</evidence>
<name>A0A3P8ZYU1_ESOLU</name>
<reference evidence="3" key="2">
    <citation type="submission" date="2020-02" db="EMBL/GenBank/DDBJ databases">
        <title>Esox lucius (northern pike) genome, fEsoLuc1, primary haplotype.</title>
        <authorList>
            <person name="Myers G."/>
            <person name="Karagic N."/>
            <person name="Meyer A."/>
            <person name="Pippel M."/>
            <person name="Reichard M."/>
            <person name="Winkler S."/>
            <person name="Tracey A."/>
            <person name="Sims Y."/>
            <person name="Howe K."/>
            <person name="Rhie A."/>
            <person name="Formenti G."/>
            <person name="Durbin R."/>
            <person name="Fedrigo O."/>
            <person name="Jarvis E.D."/>
        </authorList>
    </citation>
    <scope>NUCLEOTIDE SEQUENCE [LARGE SCALE GENOMIC DNA]</scope>
</reference>
<evidence type="ECO:0000313" key="3">
    <source>
        <dbReference type="Ensembl" id="ENSELUP00000033644.3"/>
    </source>
</evidence>
<protein>
    <recommendedName>
        <fullName evidence="5">Proline and serine rich 2</fullName>
    </recommendedName>
</protein>
<sequence length="404" mass="44845">RQRSSFIGHPMPIDETLQFLSQEEQECIQFFEETIDSLVDEDVEGECDGPRPHTMASSIARSLSTKDRPNSSKDQDIIDLVHSSPPDLVQPIQKPFNTPLPEWLVLHVKLFLSSDFTKNMDNPESHYENKPRREAMEHYPSEYNMHTFREDSAPYGHAQYQPVGSVPTPVLIAQKIAKNQAGGGNTNILPSSRTSISRRSLESERPPSSPDHSNKQGPPTSAKPIHYPSNINIMMGSNQHHSQAMAGVNLHDRKSQMLANLSGMSHPLVEEVMPPPVFTSMPNKVEPMPYENNSYGRKTKEVTPSHVPPSPAVTPDIVAHTLVRSPSRAQAPAPSPAPRPFRYSTPNPNRVAASPSTPPENQRKSISKPSFRSQGITVQFSGRGATDESRREALRKLGLLKDTL</sequence>
<dbReference type="Bgee" id="ENSELUG00000011949">
    <property type="expression patterns" value="Expressed in pharyngeal gill and 11 other cell types or tissues"/>
</dbReference>
<evidence type="ECO:0008006" key="5">
    <source>
        <dbReference type="Google" id="ProtNLM"/>
    </source>
</evidence>
<dbReference type="Proteomes" id="UP000265140">
    <property type="component" value="Chromosome 23"/>
</dbReference>
<feature type="compositionally biased region" description="Low complexity" evidence="2">
    <location>
        <begin position="188"/>
        <end position="198"/>
    </location>
</feature>
<dbReference type="Pfam" id="PF15385">
    <property type="entry name" value="SARG"/>
    <property type="match status" value="1"/>
</dbReference>
<proteinExistence type="predicted"/>
<dbReference type="PANTHER" id="PTHR16095">
    <property type="entry name" value="TRANSMEMBRANE PROTEIN 143 FAMILY MEMBER"/>
    <property type="match status" value="1"/>
</dbReference>
<evidence type="ECO:0000313" key="4">
    <source>
        <dbReference type="Proteomes" id="UP000265140"/>
    </source>
</evidence>
<feature type="region of interest" description="Disordered" evidence="2">
    <location>
        <begin position="290"/>
        <end position="389"/>
    </location>
</feature>
<evidence type="ECO:0000256" key="2">
    <source>
        <dbReference type="SAM" id="MobiDB-lite"/>
    </source>
</evidence>
<dbReference type="Ensembl" id="ENSELUT00000000178.3">
    <property type="protein sequence ID" value="ENSELUP00000033644.3"/>
    <property type="gene ID" value="ENSELUG00000011949.3"/>
</dbReference>
<dbReference type="PANTHER" id="PTHR16095:SF9">
    <property type="entry name" value="PROLINE AND SERINE-RICH PROTEIN 2"/>
    <property type="match status" value="1"/>
</dbReference>
<feature type="region of interest" description="Disordered" evidence="2">
    <location>
        <begin position="181"/>
        <end position="230"/>
    </location>
</feature>
<feature type="region of interest" description="Disordered" evidence="2">
    <location>
        <begin position="47"/>
        <end position="73"/>
    </location>
</feature>
<keyword evidence="4" id="KW-1185">Reference proteome</keyword>
<dbReference type="AlphaFoldDB" id="A0A3P8ZYU1"/>
<organism evidence="3 4">
    <name type="scientific">Esox lucius</name>
    <name type="common">Northern pike</name>
    <dbReference type="NCBI Taxonomy" id="8010"/>
    <lineage>
        <taxon>Eukaryota</taxon>
        <taxon>Metazoa</taxon>
        <taxon>Chordata</taxon>
        <taxon>Craniata</taxon>
        <taxon>Vertebrata</taxon>
        <taxon>Euteleostomi</taxon>
        <taxon>Actinopterygii</taxon>
        <taxon>Neopterygii</taxon>
        <taxon>Teleostei</taxon>
        <taxon>Protacanthopterygii</taxon>
        <taxon>Esociformes</taxon>
        <taxon>Esocidae</taxon>
        <taxon>Esox</taxon>
    </lineage>
</organism>
<accession>A0A3P8ZYU1</accession>
<gene>
    <name evidence="3" type="primary">HSH2D</name>
</gene>
<dbReference type="OMA" id="RQPDCGQ"/>
<keyword evidence="1" id="KW-0597">Phosphoprotein</keyword>
<feature type="compositionally biased region" description="Basic and acidic residues" evidence="2">
    <location>
        <begin position="64"/>
        <end position="73"/>
    </location>
</feature>
<reference evidence="4" key="1">
    <citation type="journal article" date="2014" name="PLoS ONE">
        <title>The genome and linkage map of the northern pike (Esox lucius): conserved synteny revealed between the salmonid sister group and the Neoteleostei.</title>
        <authorList>
            <person name="Rondeau E.B."/>
            <person name="Minkley D.R."/>
            <person name="Leong J.S."/>
            <person name="Messmer A.M."/>
            <person name="Jantzen J.R."/>
            <person name="von Schalburg K.R."/>
            <person name="Lemon C."/>
            <person name="Bird N.H."/>
            <person name="Koop B.F."/>
        </authorList>
    </citation>
    <scope>NUCLEOTIDE SEQUENCE</scope>
</reference>
<dbReference type="STRING" id="8010.ENSELUP00000033644"/>
<dbReference type="GeneTree" id="ENSGT01030000235060"/>
<reference evidence="3" key="3">
    <citation type="submission" date="2025-08" db="UniProtKB">
        <authorList>
            <consortium name="Ensembl"/>
        </authorList>
    </citation>
    <scope>IDENTIFICATION</scope>
</reference>